<proteinExistence type="predicted"/>
<dbReference type="RefSeq" id="WP_157708815.1">
    <property type="nucleotide sequence ID" value="NZ_CP034348.1"/>
</dbReference>
<dbReference type="PANTHER" id="PTHR30373:SF2">
    <property type="entry name" value="UPF0603 PROTEIN YGCG"/>
    <property type="match status" value="1"/>
</dbReference>
<keyword evidence="2" id="KW-0472">Membrane</keyword>
<keyword evidence="2" id="KW-0812">Transmembrane</keyword>
<evidence type="ECO:0000256" key="1">
    <source>
        <dbReference type="SAM" id="MobiDB-lite"/>
    </source>
</evidence>
<evidence type="ECO:0000313" key="5">
    <source>
        <dbReference type="EMBL" id="QGY00135.1"/>
    </source>
</evidence>
<dbReference type="Proteomes" id="UP000428330">
    <property type="component" value="Chromosome"/>
</dbReference>
<dbReference type="Pfam" id="PF04536">
    <property type="entry name" value="TPM_phosphatase"/>
    <property type="match status" value="1"/>
</dbReference>
<keyword evidence="3" id="KW-0732">Signal</keyword>
<evidence type="ECO:0000256" key="3">
    <source>
        <dbReference type="SAM" id="SignalP"/>
    </source>
</evidence>
<keyword evidence="2" id="KW-1133">Transmembrane helix</keyword>
<feature type="region of interest" description="Disordered" evidence="1">
    <location>
        <begin position="322"/>
        <end position="351"/>
    </location>
</feature>
<protein>
    <submittedName>
        <fullName evidence="5">TPM domain-containing protein</fullName>
    </submittedName>
</protein>
<feature type="compositionally biased region" description="Low complexity" evidence="1">
    <location>
        <begin position="325"/>
        <end position="334"/>
    </location>
</feature>
<feature type="domain" description="TPM" evidence="4">
    <location>
        <begin position="31"/>
        <end position="156"/>
    </location>
</feature>
<feature type="compositionally biased region" description="Gly residues" evidence="1">
    <location>
        <begin position="335"/>
        <end position="351"/>
    </location>
</feature>
<evidence type="ECO:0000313" key="6">
    <source>
        <dbReference type="Proteomes" id="UP000428330"/>
    </source>
</evidence>
<accession>A0A6I6IVN0</accession>
<sequence length="351" mass="39630">MTRFLTPFFALLLLALPAQAQTYPEYEEIYVNDFADLLTPEEEADIRADLKELRDKRDIEFTVVTINLMFDYGHTGAIEPFATGLFNYWGVGNARRNDGVMMLISRFDRKMRIEVGSGYDISLNAPMKRIIDNDITPHFKADNYPKGIRRGVDAVIYELTGAYPGAIDGNILQKSWSTARRWAEILKWALLPIGGVAGGFGFYLYRRFRRYRPRRCPVDGGKMQLLAEHWDDKHLKEGERREEELKSVDYDVWICPDCEHLTIEAYKSWFSRYSACRACGYKTLEGTTTILQSATTTSTGRKRIDYECHHCDEQYSVTKTIPKVSKSSSSSGGSSSFGGGSSSGGGASGSW</sequence>
<name>A0A6I6IVN0_9RHOB</name>
<feature type="chain" id="PRO_5026290017" evidence="3">
    <location>
        <begin position="21"/>
        <end position="351"/>
    </location>
</feature>
<evidence type="ECO:0000256" key="2">
    <source>
        <dbReference type="SAM" id="Phobius"/>
    </source>
</evidence>
<dbReference type="Gene3D" id="3.10.310.50">
    <property type="match status" value="1"/>
</dbReference>
<reference evidence="6" key="1">
    <citation type="submission" date="2018-12" db="EMBL/GenBank/DDBJ databases">
        <title>Complete genome sequence of Roseovarius sp. MME-070.</title>
        <authorList>
            <person name="Nam Y.-D."/>
            <person name="Kang J."/>
            <person name="Chung W.-H."/>
            <person name="Park Y.S."/>
        </authorList>
    </citation>
    <scope>NUCLEOTIDE SEQUENCE [LARGE SCALE GENOMIC DNA]</scope>
    <source>
        <strain evidence="6">MME-070</strain>
    </source>
</reference>
<organism evidence="5 6">
    <name type="scientific">Roseovarius faecimaris</name>
    <dbReference type="NCBI Taxonomy" id="2494550"/>
    <lineage>
        <taxon>Bacteria</taxon>
        <taxon>Pseudomonadati</taxon>
        <taxon>Pseudomonadota</taxon>
        <taxon>Alphaproteobacteria</taxon>
        <taxon>Rhodobacterales</taxon>
        <taxon>Roseobacteraceae</taxon>
        <taxon>Roseovarius</taxon>
    </lineage>
</organism>
<keyword evidence="6" id="KW-1185">Reference proteome</keyword>
<dbReference type="OrthoDB" id="9810918at2"/>
<dbReference type="AlphaFoldDB" id="A0A6I6IVN0"/>
<feature type="transmembrane region" description="Helical" evidence="2">
    <location>
        <begin position="185"/>
        <end position="205"/>
    </location>
</feature>
<dbReference type="EMBL" id="CP034348">
    <property type="protein sequence ID" value="QGY00135.1"/>
    <property type="molecule type" value="Genomic_DNA"/>
</dbReference>
<gene>
    <name evidence="5" type="ORF">EI983_18450</name>
</gene>
<dbReference type="InterPro" id="IPR007621">
    <property type="entry name" value="TPM_dom"/>
</dbReference>
<dbReference type="KEGG" id="rom:EI983_18450"/>
<evidence type="ECO:0000259" key="4">
    <source>
        <dbReference type="Pfam" id="PF04536"/>
    </source>
</evidence>
<dbReference type="PANTHER" id="PTHR30373">
    <property type="entry name" value="UPF0603 PROTEIN YGCG"/>
    <property type="match status" value="1"/>
</dbReference>
<feature type="signal peptide" evidence="3">
    <location>
        <begin position="1"/>
        <end position="20"/>
    </location>
</feature>